<gene>
    <name evidence="2" type="ORF">K435DRAFT_786535</name>
</gene>
<feature type="non-terminal residue" evidence="2">
    <location>
        <position position="1"/>
    </location>
</feature>
<keyword evidence="1" id="KW-1133">Transmembrane helix</keyword>
<accession>A0A4S8KQ73</accession>
<protein>
    <submittedName>
        <fullName evidence="2">Uncharacterized protein</fullName>
    </submittedName>
</protein>
<reference evidence="2 3" key="1">
    <citation type="journal article" date="2019" name="Nat. Ecol. Evol.">
        <title>Megaphylogeny resolves global patterns of mushroom evolution.</title>
        <authorList>
            <person name="Varga T."/>
            <person name="Krizsan K."/>
            <person name="Foldi C."/>
            <person name="Dima B."/>
            <person name="Sanchez-Garcia M."/>
            <person name="Sanchez-Ramirez S."/>
            <person name="Szollosi G.J."/>
            <person name="Szarkandi J.G."/>
            <person name="Papp V."/>
            <person name="Albert L."/>
            <person name="Andreopoulos W."/>
            <person name="Angelini C."/>
            <person name="Antonin V."/>
            <person name="Barry K.W."/>
            <person name="Bougher N.L."/>
            <person name="Buchanan P."/>
            <person name="Buyck B."/>
            <person name="Bense V."/>
            <person name="Catcheside P."/>
            <person name="Chovatia M."/>
            <person name="Cooper J."/>
            <person name="Damon W."/>
            <person name="Desjardin D."/>
            <person name="Finy P."/>
            <person name="Geml J."/>
            <person name="Haridas S."/>
            <person name="Hughes K."/>
            <person name="Justo A."/>
            <person name="Karasinski D."/>
            <person name="Kautmanova I."/>
            <person name="Kiss B."/>
            <person name="Kocsube S."/>
            <person name="Kotiranta H."/>
            <person name="LaButti K.M."/>
            <person name="Lechner B.E."/>
            <person name="Liimatainen K."/>
            <person name="Lipzen A."/>
            <person name="Lukacs Z."/>
            <person name="Mihaltcheva S."/>
            <person name="Morgado L.N."/>
            <person name="Niskanen T."/>
            <person name="Noordeloos M.E."/>
            <person name="Ohm R.A."/>
            <person name="Ortiz-Santana B."/>
            <person name="Ovrebo C."/>
            <person name="Racz N."/>
            <person name="Riley R."/>
            <person name="Savchenko A."/>
            <person name="Shiryaev A."/>
            <person name="Soop K."/>
            <person name="Spirin V."/>
            <person name="Szebenyi C."/>
            <person name="Tomsovsky M."/>
            <person name="Tulloss R.E."/>
            <person name="Uehling J."/>
            <person name="Grigoriev I.V."/>
            <person name="Vagvolgyi C."/>
            <person name="Papp T."/>
            <person name="Martin F.M."/>
            <person name="Miettinen O."/>
            <person name="Hibbett D.S."/>
            <person name="Nagy L.G."/>
        </authorList>
    </citation>
    <scope>NUCLEOTIDE SEQUENCE [LARGE SCALE GENOMIC DNA]</scope>
    <source>
        <strain evidence="2 3">CBS 962.96</strain>
    </source>
</reference>
<dbReference type="Proteomes" id="UP000297245">
    <property type="component" value="Unassembled WGS sequence"/>
</dbReference>
<name>A0A4S8KQ73_DENBC</name>
<keyword evidence="1" id="KW-0812">Transmembrane</keyword>
<evidence type="ECO:0000313" key="2">
    <source>
        <dbReference type="EMBL" id="THU77829.1"/>
    </source>
</evidence>
<dbReference type="AlphaFoldDB" id="A0A4S8KQ73"/>
<evidence type="ECO:0000313" key="3">
    <source>
        <dbReference type="Proteomes" id="UP000297245"/>
    </source>
</evidence>
<proteinExistence type="predicted"/>
<keyword evidence="3" id="KW-1185">Reference proteome</keyword>
<organism evidence="2 3">
    <name type="scientific">Dendrothele bispora (strain CBS 962.96)</name>
    <dbReference type="NCBI Taxonomy" id="1314807"/>
    <lineage>
        <taxon>Eukaryota</taxon>
        <taxon>Fungi</taxon>
        <taxon>Dikarya</taxon>
        <taxon>Basidiomycota</taxon>
        <taxon>Agaricomycotina</taxon>
        <taxon>Agaricomycetes</taxon>
        <taxon>Agaricomycetidae</taxon>
        <taxon>Agaricales</taxon>
        <taxon>Agaricales incertae sedis</taxon>
        <taxon>Dendrothele</taxon>
    </lineage>
</organism>
<feature type="transmembrane region" description="Helical" evidence="1">
    <location>
        <begin position="14"/>
        <end position="36"/>
    </location>
</feature>
<keyword evidence="1" id="KW-0472">Membrane</keyword>
<evidence type="ECO:0000256" key="1">
    <source>
        <dbReference type="SAM" id="Phobius"/>
    </source>
</evidence>
<sequence length="68" mass="7690">QDQTNQIYINSVGVISYSSFGLLGGIVEYNLAFVVGRRSKDTFFDRGMDEAQLDDNIRVTIYLVPLQK</sequence>
<dbReference type="EMBL" id="ML180327">
    <property type="protein sequence ID" value="THU77829.1"/>
    <property type="molecule type" value="Genomic_DNA"/>
</dbReference>